<dbReference type="EMBL" id="CP091521">
    <property type="protein sequence ID" value="UOP05163.1"/>
    <property type="molecule type" value="Genomic_DNA"/>
</dbReference>
<keyword evidence="2" id="KW-1185">Reference proteome</keyword>
<name>A0A8T9MZE7_9NEIS</name>
<proteinExistence type="predicted"/>
<dbReference type="Proteomes" id="UP000831534">
    <property type="component" value="Chromosome"/>
</dbReference>
<dbReference type="AlphaFoldDB" id="A0A8T9MZE7"/>
<sequence length="57" mass="6621">MAARTGHFFGYNADRRFVLPFARIMLTRLPNPAPSRPAAPVHESVWLLWLLVCAWLW</sequence>
<reference evidence="1" key="2">
    <citation type="journal article" date="2022" name="Res Sq">
        <title>Evolution of multicellular longitudinally dividing oral cavity symbionts (Neisseriaceae).</title>
        <authorList>
            <person name="Nyongesa S."/>
            <person name="Weber P."/>
            <person name="Bernet E."/>
            <person name="Pullido F."/>
            <person name="Nieckarz M."/>
            <person name="Delaby M."/>
            <person name="Nieves C."/>
            <person name="Viehboeck T."/>
            <person name="Krause N."/>
            <person name="Rivera-Millot A."/>
            <person name="Nakamura A."/>
            <person name="Vischer N."/>
            <person name="VanNieuwenhze M."/>
            <person name="Brun Y."/>
            <person name="Cava F."/>
            <person name="Bulgheresi S."/>
            <person name="Veyrier F."/>
        </authorList>
    </citation>
    <scope>NUCLEOTIDE SEQUENCE</scope>
    <source>
        <strain evidence="1">17694</strain>
    </source>
</reference>
<evidence type="ECO:0000313" key="2">
    <source>
        <dbReference type="Proteomes" id="UP000831534"/>
    </source>
</evidence>
<organism evidence="1 2">
    <name type="scientific">Conchiformibius kuhniae</name>
    <dbReference type="NCBI Taxonomy" id="211502"/>
    <lineage>
        <taxon>Bacteria</taxon>
        <taxon>Pseudomonadati</taxon>
        <taxon>Pseudomonadota</taxon>
        <taxon>Betaproteobacteria</taxon>
        <taxon>Neisseriales</taxon>
        <taxon>Neisseriaceae</taxon>
        <taxon>Conchiformibius</taxon>
    </lineage>
</organism>
<accession>A0A8T9MZE7</accession>
<evidence type="ECO:0000313" key="1">
    <source>
        <dbReference type="EMBL" id="UOP05163.1"/>
    </source>
</evidence>
<gene>
    <name evidence="1" type="ORF">LVJ77_02580</name>
</gene>
<reference evidence="1" key="1">
    <citation type="submission" date="2021-12" db="EMBL/GenBank/DDBJ databases">
        <authorList>
            <person name="Veyrier F.J."/>
        </authorList>
    </citation>
    <scope>NUCLEOTIDE SEQUENCE</scope>
    <source>
        <strain evidence="1">17694</strain>
    </source>
</reference>
<protein>
    <submittedName>
        <fullName evidence="1">Uncharacterized protein</fullName>
    </submittedName>
</protein>